<evidence type="ECO:0000256" key="1">
    <source>
        <dbReference type="ARBA" id="ARBA00004123"/>
    </source>
</evidence>
<evidence type="ECO:0000313" key="6">
    <source>
        <dbReference type="EMBL" id="CAG9323903.1"/>
    </source>
</evidence>
<dbReference type="InterPro" id="IPR001646">
    <property type="entry name" value="5peptide_repeat"/>
</dbReference>
<dbReference type="PROSITE" id="PS50082">
    <property type="entry name" value="WD_REPEATS_2"/>
    <property type="match status" value="1"/>
</dbReference>
<dbReference type="InterPro" id="IPR015943">
    <property type="entry name" value="WD40/YVTN_repeat-like_dom_sf"/>
</dbReference>
<keyword evidence="3" id="KW-0677">Repeat</keyword>
<keyword evidence="7" id="KW-1185">Reference proteome</keyword>
<gene>
    <name evidence="6" type="ORF">BSTOLATCC_MIC34937</name>
</gene>
<comment type="caution">
    <text evidence="6">The sequence shown here is derived from an EMBL/GenBank/DDBJ whole genome shotgun (WGS) entry which is preliminary data.</text>
</comment>
<dbReference type="GO" id="GO:0006357">
    <property type="term" value="P:regulation of transcription by RNA polymerase II"/>
    <property type="evidence" value="ECO:0007669"/>
    <property type="project" value="TreeGrafter"/>
</dbReference>
<dbReference type="PANTHER" id="PTHR22846">
    <property type="entry name" value="WD40 REPEAT PROTEIN"/>
    <property type="match status" value="1"/>
</dbReference>
<protein>
    <recommendedName>
        <fullName evidence="8">Anaphase-promoting complex subunit 4 WD40 domain-containing protein</fullName>
    </recommendedName>
</protein>
<dbReference type="Pfam" id="PF00805">
    <property type="entry name" value="Pentapeptide"/>
    <property type="match status" value="1"/>
</dbReference>
<dbReference type="EMBL" id="CAJZBQ010000035">
    <property type="protein sequence ID" value="CAG9323903.1"/>
    <property type="molecule type" value="Genomic_DNA"/>
</dbReference>
<comment type="subcellular location">
    <subcellularLocation>
        <location evidence="1">Nucleus</location>
    </subcellularLocation>
</comment>
<evidence type="ECO:0000256" key="2">
    <source>
        <dbReference type="ARBA" id="ARBA00022574"/>
    </source>
</evidence>
<dbReference type="PANTHER" id="PTHR22846:SF2">
    <property type="entry name" value="F-BOX-LIKE_WD REPEAT-CONTAINING PROTEIN EBI"/>
    <property type="match status" value="1"/>
</dbReference>
<sequence length="756" mass="88559">MIIKKFFVSLEKHYFVQTSWYFILIILVMHKSKKLSWQRVCDEYLAQKILKDISNWKTIDSIKTSYLNKLELLGLPNIYTLFNKFLNKNLKEDLLNLTLLSRSSKEIDLACSNAITILAKSDFSFKNINFSNIRIPKADLSQCLFIKVNFEGSDLKEVKFLQSHIINVNFKNCDLSNAKFGLAMKINSQKGKGLSFSANDDHFYYKTDDILMEVNLKNQESKIKADLREFISSKIIRIHSTKLNPVISMTHGQYIKFWDEYEKKHLFEINTIKLEISQNWKFIAAHDNKSFVRCWDIENSHQILGPFNKIPYKWGQLVFSPSSKYFAIKKSTIIYIIETENWTLIRSVWGKFSAKGVIAISSCGRKIAYSENALLYLIDAVSSHQTKIFSRNKKIQALSFSPCGQFLAFGSNEGAGYIMCLENQRILQIFTHSKQKLVSVLFSTSSKYISWTNSQGDIWVYDFFPKFLKNDNKLHFLVSNVKVSPKGTYLLIFGTKKAILWDLTDFNPKQIEQLAFNSFYADYAFSPFETYLARRIYKAFDIYHLKSGMWVKTIITQDYIYDFTFSNCESYFICLNWYTYEYHRIPYLDKVRVVETKIQSSNHIKFTSKYDFRFDPQCFLYIWDLEKEYFIKKIHIEQRPYIYAIEPICSKFAFLVSAQRKTYIRILSINTEESVYIESHENIASLCFSPNGTALIWGNDKGIINIWDIKTQTVKEKIRSLFLKSIDSVEAVNGHIIIRENDNIEIFKTVQLDESF</sequence>
<dbReference type="GO" id="GO:0000118">
    <property type="term" value="C:histone deacetylase complex"/>
    <property type="evidence" value="ECO:0007669"/>
    <property type="project" value="TreeGrafter"/>
</dbReference>
<evidence type="ECO:0008006" key="8">
    <source>
        <dbReference type="Google" id="ProtNLM"/>
    </source>
</evidence>
<dbReference type="Gene3D" id="2.130.10.10">
    <property type="entry name" value="YVTN repeat-like/Quinoprotein amine dehydrogenase"/>
    <property type="match status" value="2"/>
</dbReference>
<dbReference type="SUPFAM" id="SSF141571">
    <property type="entry name" value="Pentapeptide repeat-like"/>
    <property type="match status" value="1"/>
</dbReference>
<evidence type="ECO:0000313" key="7">
    <source>
        <dbReference type="Proteomes" id="UP001162131"/>
    </source>
</evidence>
<evidence type="ECO:0000256" key="5">
    <source>
        <dbReference type="PROSITE-ProRule" id="PRU00221"/>
    </source>
</evidence>
<name>A0AAU9JCC0_9CILI</name>
<reference evidence="6" key="1">
    <citation type="submission" date="2021-09" db="EMBL/GenBank/DDBJ databases">
        <authorList>
            <consortium name="AG Swart"/>
            <person name="Singh M."/>
            <person name="Singh A."/>
            <person name="Seah K."/>
            <person name="Emmerich C."/>
        </authorList>
    </citation>
    <scope>NUCLEOTIDE SEQUENCE</scope>
    <source>
        <strain evidence="6">ATCC30299</strain>
    </source>
</reference>
<dbReference type="GO" id="GO:0003714">
    <property type="term" value="F:transcription corepressor activity"/>
    <property type="evidence" value="ECO:0007669"/>
    <property type="project" value="InterPro"/>
</dbReference>
<keyword evidence="4" id="KW-0539">Nucleus</keyword>
<dbReference type="InterPro" id="IPR036322">
    <property type="entry name" value="WD40_repeat_dom_sf"/>
</dbReference>
<proteinExistence type="predicted"/>
<dbReference type="AlphaFoldDB" id="A0AAU9JCC0"/>
<dbReference type="SMART" id="SM00320">
    <property type="entry name" value="WD40"/>
    <property type="match status" value="3"/>
</dbReference>
<dbReference type="Gene3D" id="2.160.20.80">
    <property type="entry name" value="E3 ubiquitin-protein ligase SopA"/>
    <property type="match status" value="1"/>
</dbReference>
<keyword evidence="2 5" id="KW-0853">WD repeat</keyword>
<dbReference type="SUPFAM" id="SSF82171">
    <property type="entry name" value="DPP6 N-terminal domain-like"/>
    <property type="match status" value="1"/>
</dbReference>
<evidence type="ECO:0000256" key="3">
    <source>
        <dbReference type="ARBA" id="ARBA00022737"/>
    </source>
</evidence>
<dbReference type="InterPro" id="IPR045183">
    <property type="entry name" value="Ebi-like"/>
</dbReference>
<dbReference type="InterPro" id="IPR001680">
    <property type="entry name" value="WD40_rpt"/>
</dbReference>
<dbReference type="Proteomes" id="UP001162131">
    <property type="component" value="Unassembled WGS sequence"/>
</dbReference>
<organism evidence="6 7">
    <name type="scientific">Blepharisma stoltei</name>
    <dbReference type="NCBI Taxonomy" id="1481888"/>
    <lineage>
        <taxon>Eukaryota</taxon>
        <taxon>Sar</taxon>
        <taxon>Alveolata</taxon>
        <taxon>Ciliophora</taxon>
        <taxon>Postciliodesmatophora</taxon>
        <taxon>Heterotrichea</taxon>
        <taxon>Heterotrichida</taxon>
        <taxon>Blepharismidae</taxon>
        <taxon>Blepharisma</taxon>
    </lineage>
</organism>
<evidence type="ECO:0000256" key="4">
    <source>
        <dbReference type="ARBA" id="ARBA00023242"/>
    </source>
</evidence>
<feature type="repeat" description="WD" evidence="5">
    <location>
        <begin position="676"/>
        <end position="717"/>
    </location>
</feature>
<accession>A0AAU9JCC0</accession>
<dbReference type="SUPFAM" id="SSF50978">
    <property type="entry name" value="WD40 repeat-like"/>
    <property type="match status" value="1"/>
</dbReference>